<feature type="transmembrane region" description="Helical" evidence="1">
    <location>
        <begin position="151"/>
        <end position="179"/>
    </location>
</feature>
<dbReference type="OrthoDB" id="2291479at2"/>
<comment type="caution">
    <text evidence="2">The sequence shown here is derived from an EMBL/GenBank/DDBJ whole genome shotgun (WGS) entry which is preliminary data.</text>
</comment>
<evidence type="ECO:0000313" key="3">
    <source>
        <dbReference type="Proteomes" id="UP000327236"/>
    </source>
</evidence>
<keyword evidence="1" id="KW-0472">Membrane</keyword>
<dbReference type="EMBL" id="VYWW01000008">
    <property type="protein sequence ID" value="KAA9323495.1"/>
    <property type="molecule type" value="Genomic_DNA"/>
</dbReference>
<organism evidence="2 3">
    <name type="scientific">Lactobacillus jensenii</name>
    <dbReference type="NCBI Taxonomy" id="109790"/>
    <lineage>
        <taxon>Bacteria</taxon>
        <taxon>Bacillati</taxon>
        <taxon>Bacillota</taxon>
        <taxon>Bacilli</taxon>
        <taxon>Lactobacillales</taxon>
        <taxon>Lactobacillaceae</taxon>
        <taxon>Lactobacillus</taxon>
    </lineage>
</organism>
<protein>
    <submittedName>
        <fullName evidence="2">Uncharacterized protein</fullName>
    </submittedName>
</protein>
<dbReference type="KEGG" id="lje:BUE77_01785"/>
<feature type="transmembrane region" description="Helical" evidence="1">
    <location>
        <begin position="100"/>
        <end position="121"/>
    </location>
</feature>
<proteinExistence type="predicted"/>
<dbReference type="GeneID" id="31742431"/>
<sequence>MFSKRTCKIMLLALLVYLLLITFTTLSIIKSEMKPTVTAEDFIYMFTIVQPFGFFDSLSTYMSLLIFPVIGSFTSIFVKNNNELSNIIQRIGYNNFLKKAALQAFLMGVTFSVISEIYRIILINWNYAPITFTEKSFYLFQSKNSFSNNSFIQLLLFMATAAVGWGIFSVFIFACGLYVKKNAIFLISGEFIGLILLLLPTLYAMINPFLLAVANIVEIPTLVAPGLINMGSQGAPGGIMITWVACALLYAFSAWILMTLWKKKAIANELKGK</sequence>
<reference evidence="2 3" key="1">
    <citation type="submission" date="2019-09" db="EMBL/GenBank/DDBJ databases">
        <title>Draft genome sequence assemblies of isolates from the urinary tract.</title>
        <authorList>
            <person name="Mores C.R."/>
            <person name="Putonti C."/>
            <person name="Wolfe A.J."/>
        </authorList>
    </citation>
    <scope>NUCLEOTIDE SEQUENCE [LARGE SCALE GENOMIC DNA]</scope>
    <source>
        <strain evidence="2 3">UMB246</strain>
    </source>
</reference>
<name>A0A5N1ID15_LACJE</name>
<feature type="transmembrane region" description="Helical" evidence="1">
    <location>
        <begin position="191"/>
        <end position="217"/>
    </location>
</feature>
<evidence type="ECO:0000313" key="2">
    <source>
        <dbReference type="EMBL" id="KAA9323495.1"/>
    </source>
</evidence>
<keyword evidence="1" id="KW-1133">Transmembrane helix</keyword>
<keyword evidence="1" id="KW-0812">Transmembrane</keyword>
<evidence type="ECO:0000256" key="1">
    <source>
        <dbReference type="SAM" id="Phobius"/>
    </source>
</evidence>
<feature type="transmembrane region" description="Helical" evidence="1">
    <location>
        <begin position="237"/>
        <end position="261"/>
    </location>
</feature>
<feature type="transmembrane region" description="Helical" evidence="1">
    <location>
        <begin position="61"/>
        <end position="79"/>
    </location>
</feature>
<dbReference type="AlphaFoldDB" id="A0A5N1ID15"/>
<gene>
    <name evidence="2" type="ORF">F6H94_02765</name>
</gene>
<dbReference type="RefSeq" id="WP_006585217.1">
    <property type="nucleotide sequence ID" value="NZ_CATOUX010000002.1"/>
</dbReference>
<accession>A0A5N1ID15</accession>
<dbReference type="Proteomes" id="UP000327236">
    <property type="component" value="Unassembled WGS sequence"/>
</dbReference>